<evidence type="ECO:0000313" key="3">
    <source>
        <dbReference type="Proteomes" id="UP001274896"/>
    </source>
</evidence>
<dbReference type="Pfam" id="PF17919">
    <property type="entry name" value="RT_RNaseH_2"/>
    <property type="match status" value="1"/>
</dbReference>
<dbReference type="InterPro" id="IPR051320">
    <property type="entry name" value="Viral_Replic_Matur_Polypro"/>
</dbReference>
<name>A0AAE0QRI5_9TELE</name>
<dbReference type="PANTHER" id="PTHR33064">
    <property type="entry name" value="POL PROTEIN"/>
    <property type="match status" value="1"/>
</dbReference>
<evidence type="ECO:0000259" key="1">
    <source>
        <dbReference type="Pfam" id="PF17919"/>
    </source>
</evidence>
<keyword evidence="3" id="KW-1185">Reference proteome</keyword>
<evidence type="ECO:0000313" key="2">
    <source>
        <dbReference type="EMBL" id="KAK3529621.1"/>
    </source>
</evidence>
<dbReference type="InterPro" id="IPR043128">
    <property type="entry name" value="Rev_trsase/Diguanyl_cyclase"/>
</dbReference>
<sequence>MRGTSGIQCSSDKLEDFWPQYLVMPFGLTNAPAAKFGYSSIANPLHQLTPSKKKFVWNPEVQAAISRLKDCFSSAPILTLPDSCKQFIVEVDTSDLGVGAVLSQ</sequence>
<dbReference type="InterPro" id="IPR043502">
    <property type="entry name" value="DNA/RNA_pol_sf"/>
</dbReference>
<dbReference type="Proteomes" id="UP001274896">
    <property type="component" value="Unassembled WGS sequence"/>
</dbReference>
<proteinExistence type="predicted"/>
<dbReference type="InterPro" id="IPR041577">
    <property type="entry name" value="RT_RNaseH_2"/>
</dbReference>
<dbReference type="PANTHER" id="PTHR33064:SF37">
    <property type="entry name" value="RIBONUCLEASE H"/>
    <property type="match status" value="1"/>
</dbReference>
<organism evidence="2 3">
    <name type="scientific">Hemibagrus guttatus</name>
    <dbReference type="NCBI Taxonomy" id="175788"/>
    <lineage>
        <taxon>Eukaryota</taxon>
        <taxon>Metazoa</taxon>
        <taxon>Chordata</taxon>
        <taxon>Craniata</taxon>
        <taxon>Vertebrata</taxon>
        <taxon>Euteleostomi</taxon>
        <taxon>Actinopterygii</taxon>
        <taxon>Neopterygii</taxon>
        <taxon>Teleostei</taxon>
        <taxon>Ostariophysi</taxon>
        <taxon>Siluriformes</taxon>
        <taxon>Bagridae</taxon>
        <taxon>Hemibagrus</taxon>
    </lineage>
</organism>
<accession>A0AAE0QRI5</accession>
<feature type="domain" description="Reverse transcriptase/retrotransposon-derived protein RNase H-like" evidence="1">
    <location>
        <begin position="57"/>
        <end position="104"/>
    </location>
</feature>
<dbReference type="EMBL" id="JAUCMX010000012">
    <property type="protein sequence ID" value="KAK3529621.1"/>
    <property type="molecule type" value="Genomic_DNA"/>
</dbReference>
<comment type="caution">
    <text evidence="2">The sequence shown here is derived from an EMBL/GenBank/DDBJ whole genome shotgun (WGS) entry which is preliminary data.</text>
</comment>
<dbReference type="AlphaFoldDB" id="A0AAE0QRI5"/>
<reference evidence="2" key="1">
    <citation type="submission" date="2023-06" db="EMBL/GenBank/DDBJ databases">
        <title>Male Hemibagrus guttatus genome.</title>
        <authorList>
            <person name="Bian C."/>
        </authorList>
    </citation>
    <scope>NUCLEOTIDE SEQUENCE</scope>
    <source>
        <strain evidence="2">Male_cb2023</strain>
        <tissue evidence="2">Muscle</tissue>
    </source>
</reference>
<dbReference type="SUPFAM" id="SSF56672">
    <property type="entry name" value="DNA/RNA polymerases"/>
    <property type="match status" value="1"/>
</dbReference>
<protein>
    <recommendedName>
        <fullName evidence="1">Reverse transcriptase/retrotransposon-derived protein RNase H-like domain-containing protein</fullName>
    </recommendedName>
</protein>
<gene>
    <name evidence="2" type="ORF">QTP70_032040</name>
</gene>
<dbReference type="Gene3D" id="3.30.70.270">
    <property type="match status" value="1"/>
</dbReference>